<organism evidence="3 5">
    <name type="scientific">Labrys neptuniae</name>
    <dbReference type="NCBI Taxonomy" id="376174"/>
    <lineage>
        <taxon>Bacteria</taxon>
        <taxon>Pseudomonadati</taxon>
        <taxon>Pseudomonadota</taxon>
        <taxon>Alphaproteobacteria</taxon>
        <taxon>Hyphomicrobiales</taxon>
        <taxon>Xanthobacteraceae</taxon>
        <taxon>Labrys</taxon>
    </lineage>
</organism>
<name>A0ABV6ZIG9_9HYPH</name>
<evidence type="ECO:0000313" key="3">
    <source>
        <dbReference type="EMBL" id="MFC2251944.1"/>
    </source>
</evidence>
<comment type="caution">
    <text evidence="3">The sequence shown here is derived from an EMBL/GenBank/DDBJ whole genome shotgun (WGS) entry which is preliminary data.</text>
</comment>
<feature type="compositionally biased region" description="Polar residues" evidence="1">
    <location>
        <begin position="56"/>
        <end position="69"/>
    </location>
</feature>
<proteinExistence type="predicted"/>
<reference evidence="2 4" key="1">
    <citation type="submission" date="2024-07" db="EMBL/GenBank/DDBJ databases">
        <title>Description of Labrys sedimenti sp. nov., isolated from a diclofenac-degrading enrichment culture.</title>
        <authorList>
            <person name="Tancsics A."/>
            <person name="Csepanyi A."/>
        </authorList>
    </citation>
    <scope>NUCLEOTIDE SEQUENCE [LARGE SCALE GENOMIC DNA]</scope>
    <source>
        <strain evidence="2 4">LMG 23578</strain>
    </source>
</reference>
<dbReference type="Proteomes" id="UP001555786">
    <property type="component" value="Unassembled WGS sequence"/>
</dbReference>
<keyword evidence="4" id="KW-1185">Reference proteome</keyword>
<protein>
    <submittedName>
        <fullName evidence="3">Uncharacterized protein</fullName>
    </submittedName>
</protein>
<reference evidence="3 5" key="2">
    <citation type="submission" date="2024-09" db="EMBL/GenBank/DDBJ databases">
        <title>Description of Labrys sedimenti sp. nov., isolated from a diclofenac-degrading enrichment culture, and genome-based reclassification of Labrys portucalensis as a later heterotypic synonym of Labrys neptuniae.</title>
        <authorList>
            <person name="Tancsics A."/>
            <person name="Csepanyi A."/>
        </authorList>
    </citation>
    <scope>NUCLEOTIDE SEQUENCE [LARGE SCALE GENOMIC DNA]</scope>
    <source>
        <strain evidence="3 5">LMG 23412</strain>
    </source>
</reference>
<feature type="compositionally biased region" description="Pro residues" evidence="1">
    <location>
        <begin position="1"/>
        <end position="18"/>
    </location>
</feature>
<sequence>MCFSAPKPPPLPPPPPVPNRQDDANQAAVQTALRRVRNQNGAAQTQLTGGLGDPNYGQNVNVQQLGRTQ</sequence>
<gene>
    <name evidence="2" type="ORF">ABXS05_33515</name>
    <name evidence="3" type="ORF">ACETRX_20080</name>
</gene>
<feature type="compositionally biased region" description="Polar residues" evidence="1">
    <location>
        <begin position="38"/>
        <end position="48"/>
    </location>
</feature>
<dbReference type="Proteomes" id="UP001595190">
    <property type="component" value="Unassembled WGS sequence"/>
</dbReference>
<accession>A0ABV6ZIG9</accession>
<dbReference type="EMBL" id="JBFNQD010000028">
    <property type="protein sequence ID" value="MEW9310505.1"/>
    <property type="molecule type" value="Genomic_DNA"/>
</dbReference>
<evidence type="ECO:0000313" key="5">
    <source>
        <dbReference type="Proteomes" id="UP001595190"/>
    </source>
</evidence>
<dbReference type="RefSeq" id="WP_068298110.1">
    <property type="nucleotide sequence ID" value="NZ_JBFNQD010000028.1"/>
</dbReference>
<evidence type="ECO:0000256" key="1">
    <source>
        <dbReference type="SAM" id="MobiDB-lite"/>
    </source>
</evidence>
<dbReference type="EMBL" id="JBHGPK010000008">
    <property type="protein sequence ID" value="MFC2251944.1"/>
    <property type="molecule type" value="Genomic_DNA"/>
</dbReference>
<evidence type="ECO:0000313" key="4">
    <source>
        <dbReference type="Proteomes" id="UP001555786"/>
    </source>
</evidence>
<evidence type="ECO:0000313" key="2">
    <source>
        <dbReference type="EMBL" id="MEW9310505.1"/>
    </source>
</evidence>
<feature type="region of interest" description="Disordered" evidence="1">
    <location>
        <begin position="1"/>
        <end position="69"/>
    </location>
</feature>